<dbReference type="STRING" id="1117647.M5M_08645"/>
<dbReference type="OrthoDB" id="5704444at2"/>
<keyword evidence="4" id="KW-1185">Reference proteome</keyword>
<gene>
    <name evidence="3" type="ordered locus">M5M_08645</name>
</gene>
<evidence type="ECO:0000313" key="4">
    <source>
        <dbReference type="Proteomes" id="UP000000466"/>
    </source>
</evidence>
<evidence type="ECO:0000259" key="1">
    <source>
        <dbReference type="Pfam" id="PF13681"/>
    </source>
</evidence>
<dbReference type="InterPro" id="IPR025746">
    <property type="entry name" value="PilX_N_dom"/>
</dbReference>
<proteinExistence type="predicted"/>
<dbReference type="eggNOG" id="COG4726">
    <property type="taxonomic scope" value="Bacteria"/>
</dbReference>
<protein>
    <submittedName>
        <fullName evidence="3">Tfp pilus assembly protein PilX</fullName>
    </submittedName>
</protein>
<name>K4KLH9_SIMAS</name>
<organism evidence="3 4">
    <name type="scientific">Simiduia agarivorans (strain DSM 21679 / JCM 13881 / BCRC 17597 / SA1)</name>
    <dbReference type="NCBI Taxonomy" id="1117647"/>
    <lineage>
        <taxon>Bacteria</taxon>
        <taxon>Pseudomonadati</taxon>
        <taxon>Pseudomonadota</taxon>
        <taxon>Gammaproteobacteria</taxon>
        <taxon>Cellvibrionales</taxon>
        <taxon>Cellvibrionaceae</taxon>
        <taxon>Simiduia</taxon>
    </lineage>
</organism>
<dbReference type="RefSeq" id="WP_015047083.1">
    <property type="nucleotide sequence ID" value="NC_018868.3"/>
</dbReference>
<accession>K4KLH9</accession>
<dbReference type="KEGG" id="saga:M5M_08645"/>
<evidence type="ECO:0000259" key="2">
    <source>
        <dbReference type="Pfam" id="PF14341"/>
    </source>
</evidence>
<dbReference type="HOGENOM" id="CLU_103317_2_0_6"/>
<reference evidence="3 4" key="1">
    <citation type="journal article" date="2013" name="Genome Announc.">
        <title>Complete genome sequence of Simiduia agarivorans SA1(T), a marine bacterium able to degrade a variety of polysaccharides.</title>
        <authorList>
            <person name="Lin S.Y."/>
            <person name="Shieh W.Y."/>
            <person name="Chen J.S."/>
            <person name="Tang S.L."/>
        </authorList>
    </citation>
    <scope>NUCLEOTIDE SEQUENCE [LARGE SCALE GENOMIC DNA]</scope>
    <source>
        <strain evidence="4">DSM 21679 / JCM 13881 / BCRC 17597 / SA1</strain>
    </source>
</reference>
<evidence type="ECO:0000313" key="3">
    <source>
        <dbReference type="EMBL" id="AFU98918.1"/>
    </source>
</evidence>
<dbReference type="Pfam" id="PF13681">
    <property type="entry name" value="PilX"/>
    <property type="match status" value="1"/>
</dbReference>
<dbReference type="EMBL" id="CP003746">
    <property type="protein sequence ID" value="AFU98918.1"/>
    <property type="molecule type" value="Genomic_DNA"/>
</dbReference>
<feature type="domain" description="Type 4 fimbrial biogenesis protein PilX N-terminal" evidence="2">
    <location>
        <begin position="8"/>
        <end position="58"/>
    </location>
</feature>
<sequence length="201" mass="21545">MIVNRNQQGATLVVAMVLLLVMSLIGLSSVVSSTLQEKMASNAQQRTLARAAAESGLAAAERFIATQITATSKLIQFNGDNTGYYSAYPVPGIILETKLAKQVTDLADAADPSIWTAANSVEVDDLSSAVQSKKPRYTIEYVGRRSQSGISVWSPSAVIERGAPHIFKVTAIGWARDTAVYSVLQSYFMTGTGAGVFEYEE</sequence>
<dbReference type="Pfam" id="PF14341">
    <property type="entry name" value="PilX_N"/>
    <property type="match status" value="1"/>
</dbReference>
<feature type="domain" description="PilX/PilW C-terminal" evidence="1">
    <location>
        <begin position="107"/>
        <end position="189"/>
    </location>
</feature>
<dbReference type="Proteomes" id="UP000000466">
    <property type="component" value="Chromosome"/>
</dbReference>
<dbReference type="InterPro" id="IPR025205">
    <property type="entry name" value="PilX/PilW_C"/>
</dbReference>
<dbReference type="AlphaFoldDB" id="K4KLH9"/>